<evidence type="ECO:0000256" key="5">
    <source>
        <dbReference type="ARBA" id="ARBA00023002"/>
    </source>
</evidence>
<evidence type="ECO:0000256" key="2">
    <source>
        <dbReference type="ARBA" id="ARBA00007983"/>
    </source>
</evidence>
<keyword evidence="5 9" id="KW-0560">Oxidoreductase</keyword>
<dbReference type="InterPro" id="IPR015798">
    <property type="entry name" value="Cu_amine_oxidase_C"/>
</dbReference>
<feature type="modified residue" description="2',4',5'-topaquinone" evidence="8">
    <location>
        <position position="505"/>
    </location>
</feature>
<dbReference type="Pfam" id="PF01179">
    <property type="entry name" value="Cu_amine_oxid"/>
    <property type="match status" value="1"/>
</dbReference>
<dbReference type="InterPro" id="IPR036460">
    <property type="entry name" value="Cu_amine_oxidase_C_sf"/>
</dbReference>
<dbReference type="GO" id="GO:0008131">
    <property type="term" value="F:primary methylamine oxidase activity"/>
    <property type="evidence" value="ECO:0007669"/>
    <property type="project" value="InterPro"/>
</dbReference>
<comment type="cofactor">
    <cofactor evidence="9">
        <name>Cu cation</name>
        <dbReference type="ChEBI" id="CHEBI:23378"/>
    </cofactor>
    <text evidence="9">Contains 1 topaquinone per subunit.</text>
</comment>
<dbReference type="SUPFAM" id="SSF49998">
    <property type="entry name" value="Amine oxidase catalytic domain"/>
    <property type="match status" value="1"/>
</dbReference>
<evidence type="ECO:0000256" key="1">
    <source>
        <dbReference type="ARBA" id="ARBA00001935"/>
    </source>
</evidence>
<feature type="active site" description="Proton acceptor" evidence="7">
    <location>
        <position position="422"/>
    </location>
</feature>
<gene>
    <name evidence="13" type="ORF">QCA50_005538</name>
</gene>
<evidence type="ECO:0000259" key="11">
    <source>
        <dbReference type="Pfam" id="PF01179"/>
    </source>
</evidence>
<comment type="PTM">
    <text evidence="8 9">Topaquinone (TPQ) is generated by copper-dependent autoxidation of a specific tyrosyl residue.</text>
</comment>
<comment type="cofactor">
    <cofactor evidence="1">
        <name>Cu cation</name>
        <dbReference type="ChEBI" id="CHEBI:23378"/>
    </cofactor>
</comment>
<dbReference type="AlphaFoldDB" id="A0AAW0GH03"/>
<evidence type="ECO:0000256" key="4">
    <source>
        <dbReference type="ARBA" id="ARBA00022772"/>
    </source>
</evidence>
<keyword evidence="6 9" id="KW-0186">Copper</keyword>
<dbReference type="Proteomes" id="UP001385951">
    <property type="component" value="Unassembled WGS sequence"/>
</dbReference>
<organism evidence="13 14">
    <name type="scientific">Cerrena zonata</name>
    <dbReference type="NCBI Taxonomy" id="2478898"/>
    <lineage>
        <taxon>Eukaryota</taxon>
        <taxon>Fungi</taxon>
        <taxon>Dikarya</taxon>
        <taxon>Basidiomycota</taxon>
        <taxon>Agaricomycotina</taxon>
        <taxon>Agaricomycetes</taxon>
        <taxon>Polyporales</taxon>
        <taxon>Cerrenaceae</taxon>
        <taxon>Cerrena</taxon>
    </lineage>
</organism>
<evidence type="ECO:0000256" key="10">
    <source>
        <dbReference type="SAM" id="MobiDB-lite"/>
    </source>
</evidence>
<evidence type="ECO:0000256" key="3">
    <source>
        <dbReference type="ARBA" id="ARBA00022723"/>
    </source>
</evidence>
<evidence type="ECO:0000256" key="9">
    <source>
        <dbReference type="RuleBase" id="RU000672"/>
    </source>
</evidence>
<dbReference type="InterPro" id="IPR016182">
    <property type="entry name" value="Cu_amine_oxidase_N-reg"/>
</dbReference>
<dbReference type="Pfam" id="PF09248">
    <property type="entry name" value="DUF1965"/>
    <property type="match status" value="1"/>
</dbReference>
<dbReference type="InterPro" id="IPR015328">
    <property type="entry name" value="DUF1965"/>
</dbReference>
<feature type="active site" description="Schiff-base intermediate with substrate; via topaquinone" evidence="7">
    <location>
        <position position="505"/>
    </location>
</feature>
<accession>A0AAW0GH03</accession>
<reference evidence="13 14" key="1">
    <citation type="submission" date="2022-09" db="EMBL/GenBank/DDBJ databases">
        <authorList>
            <person name="Palmer J.M."/>
        </authorList>
    </citation>
    <scope>NUCLEOTIDE SEQUENCE [LARGE SCALE GENOMIC DNA]</scope>
    <source>
        <strain evidence="13 14">DSM 7382</strain>
    </source>
</reference>
<dbReference type="EMBL" id="JASBNA010000006">
    <property type="protein sequence ID" value="KAK7690440.1"/>
    <property type="molecule type" value="Genomic_DNA"/>
</dbReference>
<keyword evidence="4 7" id="KW-0801">TPQ</keyword>
<evidence type="ECO:0000313" key="13">
    <source>
        <dbReference type="EMBL" id="KAK7690440.1"/>
    </source>
</evidence>
<name>A0AAW0GH03_9APHY</name>
<dbReference type="PRINTS" id="PR00766">
    <property type="entry name" value="CUDAOXIDASE"/>
</dbReference>
<dbReference type="Gene3D" id="3.10.450.40">
    <property type="match status" value="2"/>
</dbReference>
<sequence>MLQGYELLKQDDALSERGQSPPSRRLGPRFARTVLFVTAGVLIYLGLHSTWSTGNRDLETESSLDHGVPLKECPSNLPPTAKPPAQVNLWASLAVSETVDITKWLSDPERGLNMTMSDRGSLSDNILFHIEAYRPAKADALRYLTSPSDQNLPERFARVTIHHGAASDPYIMDYLVGPLPVSSKTSMRELTEIYHRNPIPYNARGYTAKAFNELDPLIEKIMTPISDIVKELYGNDTLVAAANGPMSFDGSFRRSWVSWRRKVSGPWLHPVGLFQYVDISGPDPSTWKLLKMVYNHQVFPSVESFAEAFHNGTLKRIPHRPDQRDDTSWSTRRRSGPPRDLDHLPGPRAVSFAGLRFRVDRAKQYISWMGWGLYLGFDRDMGMSLWDIRFKDERLIYELSPQEAIAQYAGNDPMQATTAWLDRYFGMGSSVRDMLPGYDCPYEAVYLPATTYTHMGTLRRERAICVFEHDTARPITRHTGYDEDEFGAVRGYVLTVRSIATVGNYDYLFDYIFHLDGTIEVRVSASGYLQGGYWEKSQYNYGTAIRETSMGSLHDHVINFKVDLDVAGTDNSLLFTHTTQEEVEQPWFDEDWGSTVIQQKILRDYIETEDNALLKFPTNFQGGYSFVNKEKKNAWSTPRGYAIHPGYSPVHNTVVGSKRLLNNANWARYNLAVSLRKEQEPTSSSMWNLNLPGAPMVDFHKFFDGENITQKDLVAWVNVGTHHLPQAEDAPNTRTNTATSSFFLTPLNYFDSDVSMDSMNAILLKTPVTPGEPFEYIDYGVKPVQCIPDEIPPFEYRGLKAFDLEGKEAQPATIKQLRNEAELYHRIDVEF</sequence>
<evidence type="ECO:0000256" key="7">
    <source>
        <dbReference type="PIRSR" id="PIRSR600269-50"/>
    </source>
</evidence>
<dbReference type="GO" id="GO:0005886">
    <property type="term" value="C:plasma membrane"/>
    <property type="evidence" value="ECO:0007669"/>
    <property type="project" value="TreeGrafter"/>
</dbReference>
<dbReference type="Gene3D" id="2.70.98.20">
    <property type="entry name" value="Copper amine oxidase, catalytic domain"/>
    <property type="match status" value="1"/>
</dbReference>
<dbReference type="PANTHER" id="PTHR10638:SF20">
    <property type="entry name" value="AMINE OXIDASE"/>
    <property type="match status" value="1"/>
</dbReference>
<evidence type="ECO:0000256" key="8">
    <source>
        <dbReference type="PIRSR" id="PIRSR600269-51"/>
    </source>
</evidence>
<dbReference type="GO" id="GO:0048038">
    <property type="term" value="F:quinone binding"/>
    <property type="evidence" value="ECO:0007669"/>
    <property type="project" value="InterPro"/>
</dbReference>
<dbReference type="GO" id="GO:0009308">
    <property type="term" value="P:amine metabolic process"/>
    <property type="evidence" value="ECO:0007669"/>
    <property type="project" value="UniProtKB-UniRule"/>
</dbReference>
<dbReference type="GO" id="GO:0005507">
    <property type="term" value="F:copper ion binding"/>
    <property type="evidence" value="ECO:0007669"/>
    <property type="project" value="InterPro"/>
</dbReference>
<feature type="domain" description="Copper amine oxidase catalytic" evidence="11">
    <location>
        <begin position="348"/>
        <end position="755"/>
    </location>
</feature>
<dbReference type="InterPro" id="IPR000269">
    <property type="entry name" value="Cu_amine_oxidase"/>
</dbReference>
<dbReference type="EC" id="1.4.3.-" evidence="9"/>
<evidence type="ECO:0000313" key="14">
    <source>
        <dbReference type="Proteomes" id="UP001385951"/>
    </source>
</evidence>
<evidence type="ECO:0000256" key="6">
    <source>
        <dbReference type="ARBA" id="ARBA00023008"/>
    </source>
</evidence>
<comment type="caution">
    <text evidence="13">The sequence shown here is derived from an EMBL/GenBank/DDBJ whole genome shotgun (WGS) entry which is preliminary data.</text>
</comment>
<dbReference type="SUPFAM" id="SSF54416">
    <property type="entry name" value="Amine oxidase N-terminal region"/>
    <property type="match status" value="2"/>
</dbReference>
<keyword evidence="14" id="KW-1185">Reference proteome</keyword>
<keyword evidence="3 9" id="KW-0479">Metal-binding</keyword>
<feature type="domain" description="DUF1965" evidence="12">
    <location>
        <begin position="268"/>
        <end position="320"/>
    </location>
</feature>
<dbReference type="PANTHER" id="PTHR10638">
    <property type="entry name" value="COPPER AMINE OXIDASE"/>
    <property type="match status" value="1"/>
</dbReference>
<evidence type="ECO:0000259" key="12">
    <source>
        <dbReference type="Pfam" id="PF09248"/>
    </source>
</evidence>
<proteinExistence type="inferred from homology"/>
<comment type="similarity">
    <text evidence="2 9">Belongs to the copper/topaquinone oxidase family.</text>
</comment>
<protein>
    <recommendedName>
        <fullName evidence="9">Amine oxidase</fullName>
        <ecNumber evidence="9">1.4.3.-</ecNumber>
    </recommendedName>
</protein>
<feature type="region of interest" description="Disordered" evidence="10">
    <location>
        <begin position="316"/>
        <end position="344"/>
    </location>
</feature>